<organism evidence="1 2">
    <name type="scientific">Cohaesibacter gelatinilyticus</name>
    <dbReference type="NCBI Taxonomy" id="372072"/>
    <lineage>
        <taxon>Bacteria</taxon>
        <taxon>Pseudomonadati</taxon>
        <taxon>Pseudomonadota</taxon>
        <taxon>Alphaproteobacteria</taxon>
        <taxon>Hyphomicrobiales</taxon>
        <taxon>Cohaesibacteraceae</taxon>
    </lineage>
</organism>
<name>A0A285NFG9_9HYPH</name>
<proteinExistence type="predicted"/>
<dbReference type="InterPro" id="IPR009045">
    <property type="entry name" value="Zn_M74/Hedgehog-like"/>
</dbReference>
<gene>
    <name evidence="1" type="ORF">SAMN06265368_1501</name>
</gene>
<sequence length="246" mass="27753">MRILKFFLVAIVIALVALIACFPSLRSYAVWLVTQPNQGQSQCFGSVKSGRLAYGIHLPFSGENFRAYSFPGWLIGRANAHTKVRDIVLATYQALSTSHPDLKFTFGEISWPWGGKLWPHVTHRNGEAVDFFVPVIDKRSGKSDFFPSSLFNKLGYNFEFDAKGRSSVYDIDFAGLAVFLHELRKQAAIAGAPVQLVIFAPELQQFLFRTSEGADLSSILRFSRKRSWVRHDEHIHVVFDLPCKRG</sequence>
<dbReference type="AlphaFoldDB" id="A0A285NFG9"/>
<dbReference type="EMBL" id="OBEL01000001">
    <property type="protein sequence ID" value="SNZ08195.1"/>
    <property type="molecule type" value="Genomic_DNA"/>
</dbReference>
<evidence type="ECO:0000313" key="2">
    <source>
        <dbReference type="Proteomes" id="UP000219439"/>
    </source>
</evidence>
<keyword evidence="2" id="KW-1185">Reference proteome</keyword>
<protein>
    <submittedName>
        <fullName evidence="1">Penicillin-insensitive murein endopeptidase</fullName>
    </submittedName>
</protein>
<accession>A0A285NFG9</accession>
<evidence type="ECO:0000313" key="1">
    <source>
        <dbReference type="EMBL" id="SNZ08195.1"/>
    </source>
</evidence>
<dbReference type="PROSITE" id="PS51257">
    <property type="entry name" value="PROKAR_LIPOPROTEIN"/>
    <property type="match status" value="1"/>
</dbReference>
<dbReference type="Proteomes" id="UP000219439">
    <property type="component" value="Unassembled WGS sequence"/>
</dbReference>
<dbReference type="RefSeq" id="WP_097152661.1">
    <property type="nucleotide sequence ID" value="NZ_OBEL01000001.1"/>
</dbReference>
<dbReference type="OrthoDB" id="1467367at2"/>
<reference evidence="1 2" key="1">
    <citation type="submission" date="2017-09" db="EMBL/GenBank/DDBJ databases">
        <authorList>
            <person name="Ehlers B."/>
            <person name="Leendertz F.H."/>
        </authorList>
    </citation>
    <scope>NUCLEOTIDE SEQUENCE [LARGE SCALE GENOMIC DNA]</scope>
    <source>
        <strain evidence="1 2">DSM 18289</strain>
    </source>
</reference>
<dbReference type="SUPFAM" id="SSF55166">
    <property type="entry name" value="Hedgehog/DD-peptidase"/>
    <property type="match status" value="1"/>
</dbReference>
<dbReference type="Gene3D" id="3.30.1380.10">
    <property type="match status" value="1"/>
</dbReference>